<protein>
    <recommendedName>
        <fullName evidence="3">GEgh 16 protein</fullName>
    </recommendedName>
</protein>
<name>L8WJU2_THACA</name>
<evidence type="ECO:0000313" key="2">
    <source>
        <dbReference type="Proteomes" id="UP000011668"/>
    </source>
</evidence>
<keyword evidence="2" id="KW-1185">Reference proteome</keyword>
<reference evidence="1 2" key="1">
    <citation type="journal article" date="2013" name="Nat. Commun.">
        <title>The evolution and pathogenic mechanisms of the rice sheath blight pathogen.</title>
        <authorList>
            <person name="Zheng A."/>
            <person name="Lin R."/>
            <person name="Xu L."/>
            <person name="Qin P."/>
            <person name="Tang C."/>
            <person name="Ai P."/>
            <person name="Zhang D."/>
            <person name="Liu Y."/>
            <person name="Sun Z."/>
            <person name="Feng H."/>
            <person name="Wang Y."/>
            <person name="Chen Y."/>
            <person name="Liang X."/>
            <person name="Fu R."/>
            <person name="Li Q."/>
            <person name="Zhang J."/>
            <person name="Yu X."/>
            <person name="Xie Z."/>
            <person name="Ding L."/>
            <person name="Guan P."/>
            <person name="Tang J."/>
            <person name="Liang Y."/>
            <person name="Wang S."/>
            <person name="Deng Q."/>
            <person name="Li S."/>
            <person name="Zhu J."/>
            <person name="Wang L."/>
            <person name="Liu H."/>
            <person name="Li P."/>
        </authorList>
    </citation>
    <scope>NUCLEOTIDE SEQUENCE [LARGE SCALE GENOMIC DNA]</scope>
    <source>
        <strain evidence="2">AG-1 IA</strain>
    </source>
</reference>
<dbReference type="AlphaFoldDB" id="L8WJU2"/>
<evidence type="ECO:0008006" key="3">
    <source>
        <dbReference type="Google" id="ProtNLM"/>
    </source>
</evidence>
<dbReference type="PANTHER" id="PTHR34618:SF1">
    <property type="entry name" value="SECRETED PROTEIN"/>
    <property type="match status" value="1"/>
</dbReference>
<evidence type="ECO:0000313" key="1">
    <source>
        <dbReference type="EMBL" id="ELU37007.1"/>
    </source>
</evidence>
<comment type="caution">
    <text evidence="1">The sequence shown here is derived from an EMBL/GenBank/DDBJ whole genome shotgun (WGS) entry which is preliminary data.</text>
</comment>
<dbReference type="Pfam" id="PF11327">
    <property type="entry name" value="Egh16-like"/>
    <property type="match status" value="1"/>
</dbReference>
<dbReference type="HOGENOM" id="CLU_047729_5_2_1"/>
<accession>L8WJU2</accession>
<dbReference type="OrthoDB" id="3241054at2759"/>
<organism evidence="1 2">
    <name type="scientific">Thanatephorus cucumeris (strain AG1-IA)</name>
    <name type="common">Rice sheath blight fungus</name>
    <name type="synonym">Rhizoctonia solani</name>
    <dbReference type="NCBI Taxonomy" id="983506"/>
    <lineage>
        <taxon>Eukaryota</taxon>
        <taxon>Fungi</taxon>
        <taxon>Dikarya</taxon>
        <taxon>Basidiomycota</taxon>
        <taxon>Agaricomycotina</taxon>
        <taxon>Agaricomycetes</taxon>
        <taxon>Cantharellales</taxon>
        <taxon>Ceratobasidiaceae</taxon>
        <taxon>Rhizoctonia</taxon>
        <taxon>Rhizoctonia solani AG-1</taxon>
    </lineage>
</organism>
<proteinExistence type="predicted"/>
<sequence>MSIEKRQTNVLSAHASGTCEVVSSLVTGSHLTRHSGSVPTHPPICLYTMFPKLSTALLILTAAASVSAHGALVAVTGSNGVNGQGFGVVDSTPRDGTRRNPFQTDTSIIRDKEIASGDAGPCGRTLAGGVNDMGAQMEAAASAGLPSAAEDGTVTMTIHQVNGDGAGYVQLRPYECGVSADASGKSFAAMKVVTNVPGENSRSNAKAQDFALVAQIGTTCTGGPNGDACVVRCRNAARAGPFGGCTAVTNAQPAANAKREVTVAEAEAALAEDLERRSGVPEVTVAEAEAALAEDLERRSAPVNKKRYLKTRVAGARAAQVEKGYFDWLLARLDRSRRSASGELLPNGISNYYTSTLTSRSQLAILIPQLARIAPRN</sequence>
<dbReference type="EMBL" id="AFRT01002905">
    <property type="protein sequence ID" value="ELU37007.1"/>
    <property type="molecule type" value="Genomic_DNA"/>
</dbReference>
<gene>
    <name evidence="1" type="ORF">AG1IA_08966</name>
</gene>
<dbReference type="STRING" id="983506.L8WJU2"/>
<dbReference type="InterPro" id="IPR021476">
    <property type="entry name" value="Egh16-like"/>
</dbReference>
<dbReference type="Proteomes" id="UP000011668">
    <property type="component" value="Unassembled WGS sequence"/>
</dbReference>
<dbReference type="PANTHER" id="PTHR34618">
    <property type="entry name" value="SURFACE PROTEIN MAS1, PUTATIVE-RELATED"/>
    <property type="match status" value="1"/>
</dbReference>